<evidence type="ECO:0000313" key="3">
    <source>
        <dbReference type="Proteomes" id="UP001589627"/>
    </source>
</evidence>
<dbReference type="RefSeq" id="WP_378206830.1">
    <property type="nucleotide sequence ID" value="NZ_JBHLZP010000199.1"/>
</dbReference>
<dbReference type="Proteomes" id="UP001589627">
    <property type="component" value="Unassembled WGS sequence"/>
</dbReference>
<reference evidence="2 3" key="1">
    <citation type="submission" date="2024-09" db="EMBL/GenBank/DDBJ databases">
        <authorList>
            <person name="Sun Q."/>
            <person name="Mori K."/>
        </authorList>
    </citation>
    <scope>NUCLEOTIDE SEQUENCE [LARGE SCALE GENOMIC DNA]</scope>
    <source>
        <strain evidence="2 3">TBRC 0563</strain>
    </source>
</reference>
<protein>
    <submittedName>
        <fullName evidence="2">Uncharacterized protein</fullName>
    </submittedName>
</protein>
<proteinExistence type="predicted"/>
<dbReference type="EMBL" id="JBHLZP010000199">
    <property type="protein sequence ID" value="MFB9835403.1"/>
    <property type="molecule type" value="Genomic_DNA"/>
</dbReference>
<evidence type="ECO:0000256" key="1">
    <source>
        <dbReference type="SAM" id="MobiDB-lite"/>
    </source>
</evidence>
<keyword evidence="3" id="KW-1185">Reference proteome</keyword>
<evidence type="ECO:0000313" key="2">
    <source>
        <dbReference type="EMBL" id="MFB9835403.1"/>
    </source>
</evidence>
<organism evidence="2 3">
    <name type="scientific">Actinoallomurus acaciae</name>
    <dbReference type="NCBI Taxonomy" id="502577"/>
    <lineage>
        <taxon>Bacteria</taxon>
        <taxon>Bacillati</taxon>
        <taxon>Actinomycetota</taxon>
        <taxon>Actinomycetes</taxon>
        <taxon>Streptosporangiales</taxon>
        <taxon>Thermomonosporaceae</taxon>
        <taxon>Actinoallomurus</taxon>
    </lineage>
</organism>
<sequence>MTLPRPLVGEHPPKVPPPRVTALTIESFTFSGTVATAQVTVTVSGSGEVTVSADFSEDTPTPQVTAASEDTRTVSGSGAHDLTFTHDYGDRCPAARVTVTTSLGGTAEAETTCQPG</sequence>
<name>A0ABV5YK25_9ACTN</name>
<accession>A0ABV5YK25</accession>
<feature type="region of interest" description="Disordered" evidence="1">
    <location>
        <begin position="52"/>
        <end position="78"/>
    </location>
</feature>
<gene>
    <name evidence="2" type="ORF">ACFFNX_24790</name>
</gene>
<comment type="caution">
    <text evidence="2">The sequence shown here is derived from an EMBL/GenBank/DDBJ whole genome shotgun (WGS) entry which is preliminary data.</text>
</comment>
<feature type="compositionally biased region" description="Polar residues" evidence="1">
    <location>
        <begin position="58"/>
        <end position="76"/>
    </location>
</feature>